<evidence type="ECO:0000256" key="5">
    <source>
        <dbReference type="ARBA" id="ARBA00022840"/>
    </source>
</evidence>
<comment type="caution">
    <text evidence="8">The sequence shown here is derived from an EMBL/GenBank/DDBJ whole genome shotgun (WGS) entry which is preliminary data.</text>
</comment>
<dbReference type="PANTHER" id="PTHR43671:SF13">
    <property type="entry name" value="SERINE_THREONINE-PROTEIN KINASE NEK2"/>
    <property type="match status" value="1"/>
</dbReference>
<keyword evidence="2" id="KW-0808">Transferase</keyword>
<evidence type="ECO:0000259" key="7">
    <source>
        <dbReference type="PROSITE" id="PS50011"/>
    </source>
</evidence>
<evidence type="ECO:0000256" key="2">
    <source>
        <dbReference type="ARBA" id="ARBA00022679"/>
    </source>
</evidence>
<dbReference type="EC" id="2.7.11.1" evidence="1"/>
<accession>A0A8H6RVU4</accession>
<name>A0A8H6RVU4_9PEZI</name>
<feature type="region of interest" description="Disordered" evidence="6">
    <location>
        <begin position="644"/>
        <end position="667"/>
    </location>
</feature>
<feature type="region of interest" description="Disordered" evidence="6">
    <location>
        <begin position="474"/>
        <end position="627"/>
    </location>
</feature>
<dbReference type="PANTHER" id="PTHR43671">
    <property type="entry name" value="SERINE/THREONINE-PROTEIN KINASE NEK"/>
    <property type="match status" value="1"/>
</dbReference>
<dbReference type="InterPro" id="IPR000719">
    <property type="entry name" value="Prot_kinase_dom"/>
</dbReference>
<feature type="compositionally biased region" description="Basic and acidic residues" evidence="6">
    <location>
        <begin position="597"/>
        <end position="609"/>
    </location>
</feature>
<dbReference type="InterPro" id="IPR011009">
    <property type="entry name" value="Kinase-like_dom_sf"/>
</dbReference>
<dbReference type="OrthoDB" id="310217at2759"/>
<keyword evidence="3" id="KW-0547">Nucleotide-binding</keyword>
<evidence type="ECO:0000256" key="6">
    <source>
        <dbReference type="SAM" id="MobiDB-lite"/>
    </source>
</evidence>
<dbReference type="Gene3D" id="1.10.510.10">
    <property type="entry name" value="Transferase(Phosphotransferase) domain 1"/>
    <property type="match status" value="1"/>
</dbReference>
<dbReference type="SMART" id="SM00220">
    <property type="entry name" value="S_TKc"/>
    <property type="match status" value="1"/>
</dbReference>
<organism evidence="8 9">
    <name type="scientific">Pseudocercospora fuligena</name>
    <dbReference type="NCBI Taxonomy" id="685502"/>
    <lineage>
        <taxon>Eukaryota</taxon>
        <taxon>Fungi</taxon>
        <taxon>Dikarya</taxon>
        <taxon>Ascomycota</taxon>
        <taxon>Pezizomycotina</taxon>
        <taxon>Dothideomycetes</taxon>
        <taxon>Dothideomycetidae</taxon>
        <taxon>Mycosphaerellales</taxon>
        <taxon>Mycosphaerellaceae</taxon>
        <taxon>Pseudocercospora</taxon>
    </lineage>
</organism>
<evidence type="ECO:0000256" key="3">
    <source>
        <dbReference type="ARBA" id="ARBA00022741"/>
    </source>
</evidence>
<keyword evidence="4" id="KW-0418">Kinase</keyword>
<keyword evidence="9" id="KW-1185">Reference proteome</keyword>
<feature type="domain" description="Protein kinase" evidence="7">
    <location>
        <begin position="74"/>
        <end position="419"/>
    </location>
</feature>
<dbReference type="AlphaFoldDB" id="A0A8H6RVU4"/>
<feature type="compositionally biased region" description="Low complexity" evidence="6">
    <location>
        <begin position="538"/>
        <end position="547"/>
    </location>
</feature>
<evidence type="ECO:0000313" key="8">
    <source>
        <dbReference type="EMBL" id="KAF7197151.1"/>
    </source>
</evidence>
<dbReference type="Proteomes" id="UP000660729">
    <property type="component" value="Unassembled WGS sequence"/>
</dbReference>
<feature type="region of interest" description="Disordered" evidence="6">
    <location>
        <begin position="1"/>
        <end position="87"/>
    </location>
</feature>
<dbReference type="SUPFAM" id="SSF56112">
    <property type="entry name" value="Protein kinase-like (PK-like)"/>
    <property type="match status" value="1"/>
</dbReference>
<evidence type="ECO:0000256" key="1">
    <source>
        <dbReference type="ARBA" id="ARBA00012513"/>
    </source>
</evidence>
<evidence type="ECO:0000313" key="9">
    <source>
        <dbReference type="Proteomes" id="UP000660729"/>
    </source>
</evidence>
<dbReference type="InterPro" id="IPR050660">
    <property type="entry name" value="NEK_Ser/Thr_kinase"/>
</dbReference>
<feature type="region of interest" description="Disordered" evidence="6">
    <location>
        <begin position="695"/>
        <end position="721"/>
    </location>
</feature>
<evidence type="ECO:0000256" key="4">
    <source>
        <dbReference type="ARBA" id="ARBA00022777"/>
    </source>
</evidence>
<protein>
    <recommendedName>
        <fullName evidence="1">non-specific serine/threonine protein kinase</fullName>
        <ecNumber evidence="1">2.7.11.1</ecNumber>
    </recommendedName>
</protein>
<feature type="compositionally biased region" description="Pro residues" evidence="6">
    <location>
        <begin position="563"/>
        <end position="573"/>
    </location>
</feature>
<dbReference type="GO" id="GO:0005524">
    <property type="term" value="F:ATP binding"/>
    <property type="evidence" value="ECO:0007669"/>
    <property type="project" value="UniProtKB-KW"/>
</dbReference>
<gene>
    <name evidence="8" type="ORF">HII31_01576</name>
</gene>
<dbReference type="GO" id="GO:0004674">
    <property type="term" value="F:protein serine/threonine kinase activity"/>
    <property type="evidence" value="ECO:0007669"/>
    <property type="project" value="UniProtKB-EC"/>
</dbReference>
<feature type="region of interest" description="Disordered" evidence="6">
    <location>
        <begin position="436"/>
        <end position="461"/>
    </location>
</feature>
<keyword evidence="5" id="KW-0067">ATP-binding</keyword>
<proteinExistence type="predicted"/>
<dbReference type="EMBL" id="JABCIY010000019">
    <property type="protein sequence ID" value="KAF7197151.1"/>
    <property type="molecule type" value="Genomic_DNA"/>
</dbReference>
<dbReference type="PROSITE" id="PS50011">
    <property type="entry name" value="PROTEIN_KINASE_DOM"/>
    <property type="match status" value="1"/>
</dbReference>
<sequence length="721" mass="81133">MARYRLSSQSPPPTPPLKQRLRKAKPVDGRPNKNLPGTFPTSPPKLTALLNPSKKRFADSDLIPGPGKGFRPSKKARITLDEGPSSPWREERQREWFMDVRDRSNNLVRTVAKELAEKPGEVDWEAIYSMYRKLQNQYLVRLLDFTTLGDKTKAERGPTHWEAWEYCDGKPNTIGQILAQIPGGVEEPFIWHVIISLLRAVLWLHEGRTEVDPWAKEEPDWTPIVHNNINPDTIFLTAPREGQVYGQVKLGNFTRCRLLHERRSLERRQNINLFKAPESQEQEDFEAPELSWYISRDHKVLNLSPRSMLKFVDQRGLEDDASEPFGGRSDLWSIGAVIVALMGGAYIPDSKEEIYEPYSKTRGFAMRSLDLARQGKDRWQAHMFSQAYSLSLRVCLEKLLIFDPTKRFSVIEALQFVTIKWDRWRKLTTGLRPWQQPVAKKGTGPKGILKKAGPVVPEGPPLVDDEDEVYSGGLQAASTVPQTTTDRPGFKSWKQDNDTQNQLGSRGSFKPGTRTTKPTVGFGSLAWAQARRREREAAAAAEAALHPAAPPQPKPAKTAPRRPAAPPTMPPRGPRQTRPSRSSGLSVTDPLRYRPNLHPDVDRDGREEFFGGEDTADAEGPVTQNDTSYMDTDAALAAALQEEEYAEPAPRRRIRDRGTAPSRRMLDTITEESEIDGTEEYDDLAADDEVIDYRSGDFDDDFVTGAGQDDGGEEYQMSGAL</sequence>
<feature type="compositionally biased region" description="Polar residues" evidence="6">
    <location>
        <begin position="476"/>
        <end position="486"/>
    </location>
</feature>
<reference evidence="8" key="1">
    <citation type="submission" date="2020-04" db="EMBL/GenBank/DDBJ databases">
        <title>Draft genome resource of the tomato pathogen Pseudocercospora fuligena.</title>
        <authorList>
            <person name="Zaccaron A."/>
        </authorList>
    </citation>
    <scope>NUCLEOTIDE SEQUENCE</scope>
    <source>
        <strain evidence="8">PF001</strain>
    </source>
</reference>